<dbReference type="InterPro" id="IPR000835">
    <property type="entry name" value="HTH_MarR-typ"/>
</dbReference>
<dbReference type="GO" id="GO:0003700">
    <property type="term" value="F:DNA-binding transcription factor activity"/>
    <property type="evidence" value="ECO:0007669"/>
    <property type="project" value="InterPro"/>
</dbReference>
<gene>
    <name evidence="5" type="ORF">GCM10011534_11760</name>
</gene>
<dbReference type="PANTHER" id="PTHR33164">
    <property type="entry name" value="TRANSCRIPTIONAL REGULATOR, MARR FAMILY"/>
    <property type="match status" value="1"/>
</dbReference>
<evidence type="ECO:0000313" key="6">
    <source>
        <dbReference type="Proteomes" id="UP000649829"/>
    </source>
</evidence>
<feature type="domain" description="HTH marR-type" evidence="4">
    <location>
        <begin position="23"/>
        <end position="157"/>
    </location>
</feature>
<dbReference type="GO" id="GO:0003677">
    <property type="term" value="F:DNA binding"/>
    <property type="evidence" value="ECO:0007669"/>
    <property type="project" value="UniProtKB-KW"/>
</dbReference>
<dbReference type="PANTHER" id="PTHR33164:SF43">
    <property type="entry name" value="HTH-TYPE TRANSCRIPTIONAL REPRESSOR YETL"/>
    <property type="match status" value="1"/>
</dbReference>
<evidence type="ECO:0000256" key="1">
    <source>
        <dbReference type="ARBA" id="ARBA00023015"/>
    </source>
</evidence>
<reference evidence="5" key="1">
    <citation type="journal article" date="2014" name="Int. J. Syst. Evol. Microbiol.">
        <title>Complete genome sequence of Corynebacterium casei LMG S-19264T (=DSM 44701T), isolated from a smear-ripened cheese.</title>
        <authorList>
            <consortium name="US DOE Joint Genome Institute (JGI-PGF)"/>
            <person name="Walter F."/>
            <person name="Albersmeier A."/>
            <person name="Kalinowski J."/>
            <person name="Ruckert C."/>
        </authorList>
    </citation>
    <scope>NUCLEOTIDE SEQUENCE</scope>
    <source>
        <strain evidence="5">CGMCC 1.6293</strain>
    </source>
</reference>
<dbReference type="PROSITE" id="PS01117">
    <property type="entry name" value="HTH_MARR_1"/>
    <property type="match status" value="1"/>
</dbReference>
<dbReference type="AlphaFoldDB" id="A0A917SQF2"/>
<protein>
    <submittedName>
        <fullName evidence="5">MarR family transcriptional regulator</fullName>
    </submittedName>
</protein>
<dbReference type="InterPro" id="IPR023187">
    <property type="entry name" value="Tscrpt_reg_MarR-type_CS"/>
</dbReference>
<sequence length="164" mass="18548">MAVTGPDANPEAQTRDLPASKERLRMWLRMLKSTRRVEAALRERLRRDFATTLPRFDVMAALARYEDGLKMSALSGVLRVSNGNVTGIVDRLAEEGLVVRVQVPGDRRASLVRLTRKGQEVFAQQARAHEAWIGELLEDFTPEEARMFSDRFDAVTHKDEEDPA</sequence>
<dbReference type="RefSeq" id="WP_028286052.1">
    <property type="nucleotide sequence ID" value="NZ_BMLF01000001.1"/>
</dbReference>
<name>A0A917SQF2_9RHOB</name>
<reference evidence="5" key="2">
    <citation type="submission" date="2020-09" db="EMBL/GenBank/DDBJ databases">
        <authorList>
            <person name="Sun Q."/>
            <person name="Zhou Y."/>
        </authorList>
    </citation>
    <scope>NUCLEOTIDE SEQUENCE</scope>
    <source>
        <strain evidence="5">CGMCC 1.6293</strain>
    </source>
</reference>
<dbReference type="PRINTS" id="PR00598">
    <property type="entry name" value="HTHMARR"/>
</dbReference>
<dbReference type="GO" id="GO:0006950">
    <property type="term" value="P:response to stress"/>
    <property type="evidence" value="ECO:0007669"/>
    <property type="project" value="TreeGrafter"/>
</dbReference>
<keyword evidence="6" id="KW-1185">Reference proteome</keyword>
<dbReference type="SMART" id="SM00347">
    <property type="entry name" value="HTH_MARR"/>
    <property type="match status" value="1"/>
</dbReference>
<evidence type="ECO:0000313" key="5">
    <source>
        <dbReference type="EMBL" id="GGL91246.1"/>
    </source>
</evidence>
<evidence type="ECO:0000256" key="3">
    <source>
        <dbReference type="ARBA" id="ARBA00023163"/>
    </source>
</evidence>
<keyword evidence="1" id="KW-0805">Transcription regulation</keyword>
<evidence type="ECO:0000259" key="4">
    <source>
        <dbReference type="PROSITE" id="PS50995"/>
    </source>
</evidence>
<keyword evidence="2" id="KW-0238">DNA-binding</keyword>
<dbReference type="Proteomes" id="UP000649829">
    <property type="component" value="Unassembled WGS sequence"/>
</dbReference>
<dbReference type="SUPFAM" id="SSF46785">
    <property type="entry name" value="Winged helix' DNA-binding domain"/>
    <property type="match status" value="1"/>
</dbReference>
<proteinExistence type="predicted"/>
<keyword evidence="3" id="KW-0804">Transcription</keyword>
<dbReference type="InterPro" id="IPR036388">
    <property type="entry name" value="WH-like_DNA-bd_sf"/>
</dbReference>
<dbReference type="EMBL" id="BMLF01000001">
    <property type="protein sequence ID" value="GGL91246.1"/>
    <property type="molecule type" value="Genomic_DNA"/>
</dbReference>
<dbReference type="InterPro" id="IPR036390">
    <property type="entry name" value="WH_DNA-bd_sf"/>
</dbReference>
<dbReference type="Gene3D" id="1.10.10.10">
    <property type="entry name" value="Winged helix-like DNA-binding domain superfamily/Winged helix DNA-binding domain"/>
    <property type="match status" value="1"/>
</dbReference>
<comment type="caution">
    <text evidence="5">The sequence shown here is derived from an EMBL/GenBank/DDBJ whole genome shotgun (WGS) entry which is preliminary data.</text>
</comment>
<dbReference type="InterPro" id="IPR039422">
    <property type="entry name" value="MarR/SlyA-like"/>
</dbReference>
<organism evidence="5 6">
    <name type="scientific">Pseudooceanicola nanhaiensis</name>
    <dbReference type="NCBI Taxonomy" id="375761"/>
    <lineage>
        <taxon>Bacteria</taxon>
        <taxon>Pseudomonadati</taxon>
        <taxon>Pseudomonadota</taxon>
        <taxon>Alphaproteobacteria</taxon>
        <taxon>Rhodobacterales</taxon>
        <taxon>Paracoccaceae</taxon>
        <taxon>Pseudooceanicola</taxon>
    </lineage>
</organism>
<accession>A0A917SQF2</accession>
<dbReference type="Pfam" id="PF01047">
    <property type="entry name" value="MarR"/>
    <property type="match status" value="1"/>
</dbReference>
<dbReference type="PROSITE" id="PS50995">
    <property type="entry name" value="HTH_MARR_2"/>
    <property type="match status" value="1"/>
</dbReference>
<evidence type="ECO:0000256" key="2">
    <source>
        <dbReference type="ARBA" id="ARBA00023125"/>
    </source>
</evidence>